<dbReference type="SUPFAM" id="SSF56349">
    <property type="entry name" value="DNA breaking-rejoining enzymes"/>
    <property type="match status" value="1"/>
</dbReference>
<dbReference type="InterPro" id="IPR049331">
    <property type="entry name" value="Top1B_N_bact"/>
</dbReference>
<evidence type="ECO:0000259" key="9">
    <source>
        <dbReference type="Pfam" id="PF21338"/>
    </source>
</evidence>
<dbReference type="GO" id="GO:0003677">
    <property type="term" value="F:DNA binding"/>
    <property type="evidence" value="ECO:0007669"/>
    <property type="project" value="UniProtKB-KW"/>
</dbReference>
<dbReference type="Gene3D" id="3.30.66.10">
    <property type="entry name" value="DNA topoisomerase I domain"/>
    <property type="match status" value="1"/>
</dbReference>
<sequence length="323" mass="35675">MPRLRRSNTSRPGYTRARSGRAPSYRDFTGATVTDPELRRRFNSLAIPPAWTNVWICPYPNGHIQATGIDGAGRRQYIYHPQWREQRNRIKFDRALELAASLPRARGQVTRALRAGGDDSDRALAAAFRLLDVGSLRVGSEQYEAEYGSHGLSTLLCSHVLLHEDVLELTFPAKSGQEWHSELEDADLAAYVRDRMSWGPDGRLLTWRNGEEWREVSAADINEFVRLRTGGEFTAKDFRTLHGTIAAAVSLAQHGPERTQRGRAGAVADAMRDAASVLGNTPAIARASYVDPRVVDHYQAGTTINPARVGSAESELVALLGSD</sequence>
<dbReference type="Pfam" id="PF01028">
    <property type="entry name" value="Topoisom_I"/>
    <property type="match status" value="1"/>
</dbReference>
<evidence type="ECO:0000313" key="11">
    <source>
        <dbReference type="Proteomes" id="UP000279859"/>
    </source>
</evidence>
<dbReference type="Proteomes" id="UP000279859">
    <property type="component" value="Unassembled WGS sequence"/>
</dbReference>
<dbReference type="InterPro" id="IPR011010">
    <property type="entry name" value="DNA_brk_join_enz"/>
</dbReference>
<evidence type="ECO:0000256" key="7">
    <source>
        <dbReference type="SAM" id="MobiDB-lite"/>
    </source>
</evidence>
<evidence type="ECO:0000256" key="6">
    <source>
        <dbReference type="ARBA" id="ARBA00023235"/>
    </source>
</evidence>
<evidence type="ECO:0000313" key="10">
    <source>
        <dbReference type="EMBL" id="RNE66459.1"/>
    </source>
</evidence>
<evidence type="ECO:0000256" key="3">
    <source>
        <dbReference type="ARBA" id="ARBA00012891"/>
    </source>
</evidence>
<dbReference type="EMBL" id="RDSR01000004">
    <property type="protein sequence ID" value="RNE66459.1"/>
    <property type="molecule type" value="Genomic_DNA"/>
</dbReference>
<dbReference type="InterPro" id="IPR035447">
    <property type="entry name" value="DNA_topo_I_N_sf"/>
</dbReference>
<gene>
    <name evidence="10" type="ORF">EEJ31_03400</name>
</gene>
<dbReference type="InterPro" id="IPR013500">
    <property type="entry name" value="TopoI_cat_euk"/>
</dbReference>
<dbReference type="GO" id="GO:0003917">
    <property type="term" value="F:DNA topoisomerase type I (single strand cut, ATP-independent) activity"/>
    <property type="evidence" value="ECO:0007669"/>
    <property type="project" value="UniProtKB-EC"/>
</dbReference>
<dbReference type="OrthoDB" id="9778962at2"/>
<comment type="catalytic activity">
    <reaction evidence="1">
        <text>ATP-independent breakage of single-stranded DNA, followed by passage and rejoining.</text>
        <dbReference type="EC" id="5.6.2.1"/>
    </reaction>
</comment>
<dbReference type="InterPro" id="IPR014711">
    <property type="entry name" value="TopoI_cat_a-hlx-sub_euk"/>
</dbReference>
<evidence type="ECO:0000259" key="8">
    <source>
        <dbReference type="Pfam" id="PF01028"/>
    </source>
</evidence>
<evidence type="ECO:0000256" key="4">
    <source>
        <dbReference type="ARBA" id="ARBA00023029"/>
    </source>
</evidence>
<keyword evidence="4" id="KW-0799">Topoisomerase</keyword>
<protein>
    <recommendedName>
        <fullName evidence="3">DNA topoisomerase</fullName>
        <ecNumber evidence="3">5.6.2.1</ecNumber>
    </recommendedName>
</protein>
<dbReference type="GO" id="GO:0006265">
    <property type="term" value="P:DNA topological change"/>
    <property type="evidence" value="ECO:0007669"/>
    <property type="project" value="InterPro"/>
</dbReference>
<keyword evidence="6 10" id="KW-0413">Isomerase</keyword>
<dbReference type="Gene3D" id="3.90.15.10">
    <property type="entry name" value="Topoisomerase I, Chain A, domain 3"/>
    <property type="match status" value="1"/>
</dbReference>
<reference evidence="10 11" key="1">
    <citation type="submission" date="2018-11" db="EMBL/GenBank/DDBJ databases">
        <title>Cryobacterium sp. nov., isolated from rhizosphere soil of lettuce.</title>
        <authorList>
            <person name="Wang Y."/>
        </authorList>
    </citation>
    <scope>NUCLEOTIDE SEQUENCE [LARGE SCALE GENOMIC DNA]</scope>
    <source>
        <strain evidence="10 11">NEAU-85</strain>
    </source>
</reference>
<evidence type="ECO:0000256" key="5">
    <source>
        <dbReference type="ARBA" id="ARBA00023125"/>
    </source>
</evidence>
<evidence type="ECO:0000256" key="1">
    <source>
        <dbReference type="ARBA" id="ARBA00000213"/>
    </source>
</evidence>
<dbReference type="Pfam" id="PF21338">
    <property type="entry name" value="Top1B_N_bact"/>
    <property type="match status" value="1"/>
</dbReference>
<feature type="domain" description="DNA topoisomerase I catalytic core eukaryotic-type" evidence="8">
    <location>
        <begin position="82"/>
        <end position="287"/>
    </location>
</feature>
<organism evidence="10 11">
    <name type="scientific">Cryobacterium tepidiphilum</name>
    <dbReference type="NCBI Taxonomy" id="2486026"/>
    <lineage>
        <taxon>Bacteria</taxon>
        <taxon>Bacillati</taxon>
        <taxon>Actinomycetota</taxon>
        <taxon>Actinomycetes</taxon>
        <taxon>Micrococcales</taxon>
        <taxon>Microbacteriaceae</taxon>
        <taxon>Cryobacterium</taxon>
    </lineage>
</organism>
<name>A0A3M8LNR5_9MICO</name>
<dbReference type="AlphaFoldDB" id="A0A3M8LNR5"/>
<comment type="similarity">
    <text evidence="2">Belongs to the type IB topoisomerase family.</text>
</comment>
<dbReference type="PROSITE" id="PS52038">
    <property type="entry name" value="TOPO_IB_2"/>
    <property type="match status" value="1"/>
</dbReference>
<dbReference type="SUPFAM" id="SSF55869">
    <property type="entry name" value="DNA topoisomerase I domain"/>
    <property type="match status" value="1"/>
</dbReference>
<dbReference type="PRINTS" id="PR00416">
    <property type="entry name" value="EUTPISMRASEI"/>
</dbReference>
<dbReference type="RefSeq" id="WP_123044893.1">
    <property type="nucleotide sequence ID" value="NZ_RDSR01000004.1"/>
</dbReference>
<dbReference type="EC" id="5.6.2.1" evidence="3"/>
<evidence type="ECO:0000256" key="2">
    <source>
        <dbReference type="ARBA" id="ARBA00006645"/>
    </source>
</evidence>
<dbReference type="InterPro" id="IPR001631">
    <property type="entry name" value="TopoI"/>
</dbReference>
<proteinExistence type="inferred from homology"/>
<dbReference type="Gene3D" id="1.10.132.120">
    <property type="match status" value="1"/>
</dbReference>
<feature type="domain" description="DNA topoisomerase IB N-terminal" evidence="9">
    <location>
        <begin position="24"/>
        <end position="70"/>
    </location>
</feature>
<accession>A0A3M8LNR5</accession>
<feature type="region of interest" description="Disordered" evidence="7">
    <location>
        <begin position="1"/>
        <end position="29"/>
    </location>
</feature>
<keyword evidence="11" id="KW-1185">Reference proteome</keyword>
<keyword evidence="5" id="KW-0238">DNA-binding</keyword>
<comment type="caution">
    <text evidence="10">The sequence shown here is derived from an EMBL/GenBank/DDBJ whole genome shotgun (WGS) entry which is preliminary data.</text>
</comment>